<dbReference type="InterPro" id="IPR029044">
    <property type="entry name" value="Nucleotide-diphossugar_trans"/>
</dbReference>
<sequence length="605" mass="63640">MIPPASDVVVVVPTLGDRPELLQRCLASLTTQFPHPRILVVAPERAHERVRPLLPPGAELLQERGKGLSAAINTGFAAAGDATWVAWLGDDDALEPGSLRAATAALEGDPRASMAYGGVRFVDGDGRTTRVLRPGRAEGRWLLRWGPNLVSQPGCVFRGTALRAAGPLDEDLRYTMDLDLFLRLQRQGPLVRVPALLASYRWEEGTLTVDNQAESAAEAERVRRRYRRGGPAAALLARAGRAAGQVVYHVDKLRPAPRASRGRSLLVVADTMEGGLGGAARRHAEGLAGEGWTVGLAAPGAGASGVRGAATVELPVPDSAFEVAGMLRAARVLRAVLREQAPRHVHVHGTRSQALALLAGRRPWVTFHGAGRLPGQSGPATAVRQVARGAAPLLSRGALSVSPGVGPGWVHLPTASPALTALERRDAASLAPEPLFVWVGRLSEQKRPEVFVEALALLARTHPSARGVVLGDGPLAARLEDLVQRTGAPVELRGDVQGVAGVAPVLAAAWGFCLFSHFEGVPFAQEEAMWVGVAPVVSDLPGTRWLAGPTGAYADTADAAAAALAALCDRAEAVRRGEQAAKRVRTLLAPAAPLPQLLAAYERRG</sequence>
<dbReference type="Gene3D" id="3.90.550.10">
    <property type="entry name" value="Spore Coat Polysaccharide Biosynthesis Protein SpsA, Chain A"/>
    <property type="match status" value="1"/>
</dbReference>
<organism evidence="2 3">
    <name type="scientific">Motilibacter rhizosphaerae</name>
    <dbReference type="NCBI Taxonomy" id="598652"/>
    <lineage>
        <taxon>Bacteria</taxon>
        <taxon>Bacillati</taxon>
        <taxon>Actinomycetota</taxon>
        <taxon>Actinomycetes</taxon>
        <taxon>Motilibacterales</taxon>
        <taxon>Motilibacteraceae</taxon>
        <taxon>Motilibacter</taxon>
    </lineage>
</organism>
<keyword evidence="3" id="KW-1185">Reference proteome</keyword>
<feature type="domain" description="Glycosyltransferase 2-like" evidence="1">
    <location>
        <begin position="10"/>
        <end position="134"/>
    </location>
</feature>
<evidence type="ECO:0000313" key="3">
    <source>
        <dbReference type="Proteomes" id="UP000293638"/>
    </source>
</evidence>
<dbReference type="SUPFAM" id="SSF53448">
    <property type="entry name" value="Nucleotide-diphospho-sugar transferases"/>
    <property type="match status" value="1"/>
</dbReference>
<dbReference type="Proteomes" id="UP000293638">
    <property type="component" value="Unassembled WGS sequence"/>
</dbReference>
<evidence type="ECO:0000313" key="2">
    <source>
        <dbReference type="EMBL" id="RZS91289.1"/>
    </source>
</evidence>
<gene>
    <name evidence="2" type="ORF">EV189_0526</name>
</gene>
<accession>A0A4V2F520</accession>
<dbReference type="PANTHER" id="PTHR43685">
    <property type="entry name" value="GLYCOSYLTRANSFERASE"/>
    <property type="match status" value="1"/>
</dbReference>
<comment type="caution">
    <text evidence="2">The sequence shown here is derived from an EMBL/GenBank/DDBJ whole genome shotgun (WGS) entry which is preliminary data.</text>
</comment>
<dbReference type="RefSeq" id="WP_130491374.1">
    <property type="nucleotide sequence ID" value="NZ_SGXD01000001.1"/>
</dbReference>
<name>A0A4V2F520_9ACTN</name>
<dbReference type="GO" id="GO:0044010">
    <property type="term" value="P:single-species biofilm formation"/>
    <property type="evidence" value="ECO:0007669"/>
    <property type="project" value="TreeGrafter"/>
</dbReference>
<evidence type="ECO:0000259" key="1">
    <source>
        <dbReference type="Pfam" id="PF00535"/>
    </source>
</evidence>
<dbReference type="GO" id="GO:0016740">
    <property type="term" value="F:transferase activity"/>
    <property type="evidence" value="ECO:0007669"/>
    <property type="project" value="UniProtKB-KW"/>
</dbReference>
<protein>
    <submittedName>
        <fullName evidence="2">Glycosyltransferase involved in cell wall biosynthesis</fullName>
    </submittedName>
</protein>
<dbReference type="InterPro" id="IPR050834">
    <property type="entry name" value="Glycosyltransf_2"/>
</dbReference>
<proteinExistence type="predicted"/>
<dbReference type="InterPro" id="IPR001173">
    <property type="entry name" value="Glyco_trans_2-like"/>
</dbReference>
<dbReference type="SUPFAM" id="SSF53756">
    <property type="entry name" value="UDP-Glycosyltransferase/glycogen phosphorylase"/>
    <property type="match status" value="1"/>
</dbReference>
<dbReference type="EMBL" id="SGXD01000001">
    <property type="protein sequence ID" value="RZS91289.1"/>
    <property type="molecule type" value="Genomic_DNA"/>
</dbReference>
<dbReference type="PANTHER" id="PTHR43685:SF2">
    <property type="entry name" value="GLYCOSYLTRANSFERASE 2-LIKE DOMAIN-CONTAINING PROTEIN"/>
    <property type="match status" value="1"/>
</dbReference>
<dbReference type="Gene3D" id="3.40.50.2000">
    <property type="entry name" value="Glycogen Phosphorylase B"/>
    <property type="match status" value="2"/>
</dbReference>
<dbReference type="AlphaFoldDB" id="A0A4V2F520"/>
<keyword evidence="2" id="KW-0808">Transferase</keyword>
<dbReference type="Pfam" id="PF13692">
    <property type="entry name" value="Glyco_trans_1_4"/>
    <property type="match status" value="1"/>
</dbReference>
<reference evidence="2 3" key="1">
    <citation type="submission" date="2019-02" db="EMBL/GenBank/DDBJ databases">
        <title>Genomic Encyclopedia of Type Strains, Phase IV (KMG-IV): sequencing the most valuable type-strain genomes for metagenomic binning, comparative biology and taxonomic classification.</title>
        <authorList>
            <person name="Goeker M."/>
        </authorList>
    </citation>
    <scope>NUCLEOTIDE SEQUENCE [LARGE SCALE GENOMIC DNA]</scope>
    <source>
        <strain evidence="2 3">DSM 45622</strain>
    </source>
</reference>
<dbReference type="OrthoDB" id="153025at2"/>
<dbReference type="Pfam" id="PF00535">
    <property type="entry name" value="Glycos_transf_2"/>
    <property type="match status" value="1"/>
</dbReference>